<accession>A0A0F6WCR1</accession>
<dbReference type="Proteomes" id="UP000202958">
    <property type="component" value="Segment"/>
</dbReference>
<organism evidence="1 2">
    <name type="scientific">Sinorhizobium phage phiN3</name>
    <dbReference type="NCBI Taxonomy" id="1647405"/>
    <lineage>
        <taxon>Viruses</taxon>
        <taxon>Duplodnaviria</taxon>
        <taxon>Heunggongvirae</taxon>
        <taxon>Uroviricota</taxon>
        <taxon>Caudoviricetes</taxon>
        <taxon>Emdodecavirus</taxon>
        <taxon>Emdodecavirus N3</taxon>
    </lineage>
</organism>
<gene>
    <name evidence="1" type="ORF">PHIN3_302</name>
</gene>
<reference evidence="1 2" key="1">
    <citation type="submission" date="2015-04" db="EMBL/GenBank/DDBJ databases">
        <authorList>
            <person name="Hodson T.S."/>
            <person name="Hyde J.R."/>
            <person name="Schouten J.T."/>
            <person name="Crockett J.T."/>
            <person name="Smith T.A."/>
            <person name="Merrill B.D."/>
            <person name="Crook M.B."/>
            <person name="Griffitts J.S."/>
            <person name="Burnett S.H."/>
            <person name="Grose J.H."/>
            <person name="Breakwell D.P."/>
        </authorList>
    </citation>
    <scope>NUCLEOTIDE SEQUENCE [LARGE SCALE GENOMIC DNA]</scope>
</reference>
<proteinExistence type="predicted"/>
<evidence type="ECO:0000313" key="1">
    <source>
        <dbReference type="EMBL" id="AKF13565.1"/>
    </source>
</evidence>
<dbReference type="RefSeq" id="YP_009212542.1">
    <property type="nucleotide sequence ID" value="NC_028945.1"/>
</dbReference>
<sequence length="47" mass="5582">MTKKLMTSKRISSGLYEVTANGRVFEIEDAYQSPRRWRRVPKRLEPV</sequence>
<keyword evidence="2" id="KW-1185">Reference proteome</keyword>
<evidence type="ECO:0000313" key="2">
    <source>
        <dbReference type="Proteomes" id="UP000202958"/>
    </source>
</evidence>
<dbReference type="EMBL" id="KR052482">
    <property type="protein sequence ID" value="AKF13565.1"/>
    <property type="molecule type" value="Genomic_DNA"/>
</dbReference>
<dbReference type="KEGG" id="vg:26639037"/>
<protein>
    <submittedName>
        <fullName evidence="1">Uncharacterized protein</fullName>
    </submittedName>
</protein>
<name>A0A0F6WCR1_9CAUD</name>
<dbReference type="GeneID" id="26639037"/>